<evidence type="ECO:0000256" key="5">
    <source>
        <dbReference type="ARBA" id="ARBA00022692"/>
    </source>
</evidence>
<keyword evidence="12" id="KW-0732">Signal</keyword>
<dbReference type="AlphaFoldDB" id="F5RAU5"/>
<comment type="subcellular location">
    <subcellularLocation>
        <location evidence="1 10">Cell outer membrane</location>
        <topology evidence="1 10">Multi-pass membrane protein</topology>
    </subcellularLocation>
</comment>
<keyword evidence="7 10" id="KW-0472">Membrane</keyword>
<evidence type="ECO:0000256" key="6">
    <source>
        <dbReference type="ARBA" id="ARBA00023077"/>
    </source>
</evidence>
<dbReference type="STRING" id="1000565.METUNv1_01432"/>
<evidence type="ECO:0000256" key="2">
    <source>
        <dbReference type="ARBA" id="ARBA00009810"/>
    </source>
</evidence>
<evidence type="ECO:0000256" key="4">
    <source>
        <dbReference type="ARBA" id="ARBA00022452"/>
    </source>
</evidence>
<keyword evidence="6 11" id="KW-0798">TonB box</keyword>
<keyword evidence="5 10" id="KW-0812">Transmembrane</keyword>
<dbReference type="eggNOG" id="COG4774">
    <property type="taxonomic scope" value="Bacteria"/>
</dbReference>
<organism evidence="15 16">
    <name type="scientific">Methyloversatilis universalis (strain ATCC BAA-1314 / DSM 25237 / JCM 13912 / CCUG 52030 / FAM5)</name>
    <dbReference type="NCBI Taxonomy" id="1000565"/>
    <lineage>
        <taxon>Bacteria</taxon>
        <taxon>Pseudomonadati</taxon>
        <taxon>Pseudomonadota</taxon>
        <taxon>Betaproteobacteria</taxon>
        <taxon>Nitrosomonadales</taxon>
        <taxon>Sterolibacteriaceae</taxon>
        <taxon>Methyloversatilis</taxon>
    </lineage>
</organism>
<feature type="domain" description="TonB-dependent receptor-like beta-barrel" evidence="13">
    <location>
        <begin position="265"/>
        <end position="755"/>
    </location>
</feature>
<name>F5RAU5_METUF</name>
<evidence type="ECO:0000256" key="12">
    <source>
        <dbReference type="SAM" id="SignalP"/>
    </source>
</evidence>
<feature type="domain" description="TonB-dependent receptor plug" evidence="14">
    <location>
        <begin position="71"/>
        <end position="168"/>
    </location>
</feature>
<evidence type="ECO:0000313" key="15">
    <source>
        <dbReference type="EMBL" id="EGK72316.1"/>
    </source>
</evidence>
<dbReference type="PROSITE" id="PS52016">
    <property type="entry name" value="TONB_DEPENDENT_REC_3"/>
    <property type="match status" value="1"/>
</dbReference>
<dbReference type="Gene3D" id="2.40.170.20">
    <property type="entry name" value="TonB-dependent receptor, beta-barrel domain"/>
    <property type="match status" value="1"/>
</dbReference>
<dbReference type="InterPro" id="IPR039426">
    <property type="entry name" value="TonB-dep_rcpt-like"/>
</dbReference>
<evidence type="ECO:0000256" key="7">
    <source>
        <dbReference type="ARBA" id="ARBA00023136"/>
    </source>
</evidence>
<dbReference type="InterPro" id="IPR012910">
    <property type="entry name" value="Plug_dom"/>
</dbReference>
<reference evidence="15 16" key="1">
    <citation type="journal article" date="2011" name="J. Bacteriol.">
        <title>Genome sequence of Methyloversatilis universalis FAM5T, a methylotrophic representative of the order Rhodocyclales.</title>
        <authorList>
            <person name="Kittichotirat W."/>
            <person name="Good N.M."/>
            <person name="Hall R."/>
            <person name="Bringel F."/>
            <person name="Lajus A."/>
            <person name="Medigue C."/>
            <person name="Smalley N.E."/>
            <person name="Beck D."/>
            <person name="Bumgarner R."/>
            <person name="Vuilleumier S."/>
            <person name="Kalyuzhnaya M.G."/>
        </authorList>
    </citation>
    <scope>NUCLEOTIDE SEQUENCE [LARGE SCALE GENOMIC DNA]</scope>
    <source>
        <strain evidence="16">ATCC BAA-1314 / JCM 13912 / FAM5</strain>
    </source>
</reference>
<dbReference type="GO" id="GO:0015344">
    <property type="term" value="F:siderophore uptake transmembrane transporter activity"/>
    <property type="evidence" value="ECO:0007669"/>
    <property type="project" value="TreeGrafter"/>
</dbReference>
<keyword evidence="4 10" id="KW-1134">Transmembrane beta strand</keyword>
<dbReference type="Pfam" id="PF07715">
    <property type="entry name" value="Plug"/>
    <property type="match status" value="1"/>
</dbReference>
<comment type="similarity">
    <text evidence="2 10 11">Belongs to the TonB-dependent receptor family.</text>
</comment>
<gene>
    <name evidence="15" type="ORF">METUNv1_01432</name>
</gene>
<sequence>MPPQQPLTLAAAMLMALTSTAGAEDKAPVTDGPVPLLPEVQVRDDLDRPNSPNRGYQSGIVTSAKTKQLAKDIPQAITTVTEQLMLDSNADTMKNALRHVAGLTFNSGEGGRIGDNIMLRGFYSFGDLYLDGIRDVAQYNRETFHVEQIDVLRGSAAMLFGRGQAGGVINRVSKQPGLVDRTEVSATVGSYEYGRVTADVNKVVGENAALRISAMKTDAGSSRKGVESEREGLAPTFRWGIGTADEFSIGHLYLTTNNVPDFGVPFVTRPNVGTLTDTRITRRPLDVSARNFYGTSSDYERNDTHISTGIWTHRFSQDTELRTVARAANYKRDLWAVAPRLPGGVNSSTVTDATVITRGRQARGGEEDTFTVQSDLTTRFQTAGMKHEALFGIELLREKADRWSYTAINVAAPTTTVGNPDPGVAVPAAYGNRTRFNPAGYTGNSVGLYAQDQIEFMPNWKLLLGLRHDRMDADYHTLASTTGITTNFNLKYNEWSYRSGLLYQPTDLSTYYLAWSDSFNPTADLYQLNNNVRYDAERSRTVELGTKWELFEGALSVRTALYRATKFNERNTDLEQANSAVLSKERHTDGIEFEAAGRITEKWDIFGGVALMKAQIDEQYDGQLLGTFGDVVAAAGGTFQAGQAANANRPVYRGKYNPYSVGETPRNTPDYTFNLWTTYRFMPNWRAGVGIEGKGSRLAYSIGQCDSAAANATNAWAYTACAPIAQGRAPSFVRTDLMLAYELPKFDVKLNVLNVFNKRYYEALYENGGFAVPGTERAFQLTVAVRY</sequence>
<feature type="chain" id="PRO_5003325726" evidence="12">
    <location>
        <begin position="24"/>
        <end position="787"/>
    </location>
</feature>
<keyword evidence="3 10" id="KW-0813">Transport</keyword>
<keyword evidence="16" id="KW-1185">Reference proteome</keyword>
<dbReference type="EMBL" id="AFHG01000041">
    <property type="protein sequence ID" value="EGK72316.1"/>
    <property type="molecule type" value="Genomic_DNA"/>
</dbReference>
<evidence type="ECO:0000256" key="3">
    <source>
        <dbReference type="ARBA" id="ARBA00022448"/>
    </source>
</evidence>
<dbReference type="InterPro" id="IPR037066">
    <property type="entry name" value="Plug_dom_sf"/>
</dbReference>
<keyword evidence="9 10" id="KW-0998">Cell outer membrane</keyword>
<dbReference type="PANTHER" id="PTHR32552:SF83">
    <property type="entry name" value="BLR3904 PROTEIN"/>
    <property type="match status" value="1"/>
</dbReference>
<dbReference type="GO" id="GO:0009279">
    <property type="term" value="C:cell outer membrane"/>
    <property type="evidence" value="ECO:0007669"/>
    <property type="project" value="UniProtKB-SubCell"/>
</dbReference>
<evidence type="ECO:0000256" key="9">
    <source>
        <dbReference type="ARBA" id="ARBA00023237"/>
    </source>
</evidence>
<evidence type="ECO:0000259" key="14">
    <source>
        <dbReference type="Pfam" id="PF07715"/>
    </source>
</evidence>
<evidence type="ECO:0000313" key="16">
    <source>
        <dbReference type="Proteomes" id="UP000005019"/>
    </source>
</evidence>
<dbReference type="Gene3D" id="2.170.130.10">
    <property type="entry name" value="TonB-dependent receptor, plug domain"/>
    <property type="match status" value="1"/>
</dbReference>
<keyword evidence="8 15" id="KW-0675">Receptor</keyword>
<dbReference type="InterPro" id="IPR000531">
    <property type="entry name" value="Beta-barrel_TonB"/>
</dbReference>
<protein>
    <submittedName>
        <fullName evidence="15">TonB-dependent receptor</fullName>
    </submittedName>
</protein>
<evidence type="ECO:0000256" key="10">
    <source>
        <dbReference type="PROSITE-ProRule" id="PRU01360"/>
    </source>
</evidence>
<dbReference type="SUPFAM" id="SSF56935">
    <property type="entry name" value="Porins"/>
    <property type="match status" value="1"/>
</dbReference>
<evidence type="ECO:0000256" key="1">
    <source>
        <dbReference type="ARBA" id="ARBA00004571"/>
    </source>
</evidence>
<evidence type="ECO:0000259" key="13">
    <source>
        <dbReference type="Pfam" id="PF00593"/>
    </source>
</evidence>
<dbReference type="CDD" id="cd01347">
    <property type="entry name" value="ligand_gated_channel"/>
    <property type="match status" value="1"/>
</dbReference>
<dbReference type="Proteomes" id="UP000005019">
    <property type="component" value="Unassembled WGS sequence"/>
</dbReference>
<proteinExistence type="inferred from homology"/>
<dbReference type="InterPro" id="IPR036942">
    <property type="entry name" value="Beta-barrel_TonB_sf"/>
</dbReference>
<dbReference type="Pfam" id="PF00593">
    <property type="entry name" value="TonB_dep_Rec_b-barrel"/>
    <property type="match status" value="1"/>
</dbReference>
<feature type="signal peptide" evidence="12">
    <location>
        <begin position="1"/>
        <end position="23"/>
    </location>
</feature>
<dbReference type="PANTHER" id="PTHR32552">
    <property type="entry name" value="FERRICHROME IRON RECEPTOR-RELATED"/>
    <property type="match status" value="1"/>
</dbReference>
<evidence type="ECO:0000256" key="11">
    <source>
        <dbReference type="RuleBase" id="RU003357"/>
    </source>
</evidence>
<comment type="caution">
    <text evidence="15">The sequence shown here is derived from an EMBL/GenBank/DDBJ whole genome shotgun (WGS) entry which is preliminary data.</text>
</comment>
<accession>F5RAU5</accession>
<evidence type="ECO:0000256" key="8">
    <source>
        <dbReference type="ARBA" id="ARBA00023170"/>
    </source>
</evidence>